<protein>
    <recommendedName>
        <fullName evidence="4">DUF1304 domain-containing protein</fullName>
    </recommendedName>
</protein>
<organism evidence="2 3">
    <name type="scientific">Halobacillus salinus</name>
    <dbReference type="NCBI Taxonomy" id="192814"/>
    <lineage>
        <taxon>Bacteria</taxon>
        <taxon>Bacillati</taxon>
        <taxon>Bacillota</taxon>
        <taxon>Bacilli</taxon>
        <taxon>Bacillales</taxon>
        <taxon>Bacillaceae</taxon>
        <taxon>Halobacillus</taxon>
    </lineage>
</organism>
<evidence type="ECO:0000313" key="3">
    <source>
        <dbReference type="Proteomes" id="UP000297982"/>
    </source>
</evidence>
<sequence>MFAVMVLAVLSAVLLVAVAVFHLFLFLGFPLGAYSYGGRYEGALPQDKRWLSLVSMMVLILFAIVMILHVRGAAYTTWVLWVITIFMGLNTLGNLFSKSRKERLVMTPLTAVLFVSCLVILLSS</sequence>
<evidence type="ECO:0000313" key="2">
    <source>
        <dbReference type="EMBL" id="TGB00760.1"/>
    </source>
</evidence>
<dbReference type="EMBL" id="SRJC01000011">
    <property type="protein sequence ID" value="TGB00760.1"/>
    <property type="molecule type" value="Genomic_DNA"/>
</dbReference>
<comment type="caution">
    <text evidence="2">The sequence shown here is derived from an EMBL/GenBank/DDBJ whole genome shotgun (WGS) entry which is preliminary data.</text>
</comment>
<dbReference type="AlphaFoldDB" id="A0A4Z0GWE6"/>
<keyword evidence="1" id="KW-1133">Transmembrane helix</keyword>
<dbReference type="Proteomes" id="UP000297982">
    <property type="component" value="Unassembled WGS sequence"/>
</dbReference>
<name>A0A4Z0GWE6_9BACI</name>
<evidence type="ECO:0000256" key="1">
    <source>
        <dbReference type="SAM" id="Phobius"/>
    </source>
</evidence>
<feature type="transmembrane region" description="Helical" evidence="1">
    <location>
        <begin position="6"/>
        <end position="29"/>
    </location>
</feature>
<proteinExistence type="predicted"/>
<keyword evidence="1" id="KW-0472">Membrane</keyword>
<dbReference type="STRING" id="192814.GCA_900166575_00290"/>
<keyword evidence="3" id="KW-1185">Reference proteome</keyword>
<feature type="transmembrane region" description="Helical" evidence="1">
    <location>
        <begin position="104"/>
        <end position="123"/>
    </location>
</feature>
<evidence type="ECO:0008006" key="4">
    <source>
        <dbReference type="Google" id="ProtNLM"/>
    </source>
</evidence>
<feature type="transmembrane region" description="Helical" evidence="1">
    <location>
        <begin position="50"/>
        <end position="72"/>
    </location>
</feature>
<gene>
    <name evidence="2" type="ORF">E4663_19280</name>
</gene>
<reference evidence="2 3" key="1">
    <citation type="journal article" date="2003" name="Int. J. Syst. Evol. Microbiol.">
        <title>Halobacillus salinus sp. nov., isolated from a salt lake on the coast of the East Sea in Korea.</title>
        <authorList>
            <person name="Yoon J.H."/>
            <person name="Kang K.H."/>
            <person name="Park Y.H."/>
        </authorList>
    </citation>
    <scope>NUCLEOTIDE SEQUENCE [LARGE SCALE GENOMIC DNA]</scope>
    <source>
        <strain evidence="2 3">HSL-3</strain>
    </source>
</reference>
<keyword evidence="1" id="KW-0812">Transmembrane</keyword>
<feature type="transmembrane region" description="Helical" evidence="1">
    <location>
        <begin position="78"/>
        <end position="97"/>
    </location>
</feature>
<accession>A0A4Z0GWE6</accession>